<evidence type="ECO:0000256" key="5">
    <source>
        <dbReference type="SAM" id="Phobius"/>
    </source>
</evidence>
<dbReference type="GO" id="GO:0035556">
    <property type="term" value="P:intracellular signal transduction"/>
    <property type="evidence" value="ECO:0007669"/>
    <property type="project" value="InterPro"/>
</dbReference>
<feature type="transmembrane region" description="Helical" evidence="5">
    <location>
        <begin position="178"/>
        <end position="205"/>
    </location>
</feature>
<evidence type="ECO:0000256" key="1">
    <source>
        <dbReference type="ARBA" id="ARBA00004141"/>
    </source>
</evidence>
<reference evidence="7" key="2">
    <citation type="journal article" date="2021" name="Genome Biol. Evol.">
        <title>Developing a high-quality reference genome for a parasitic bivalve with doubly uniparental inheritance (Bivalvia: Unionida).</title>
        <authorList>
            <person name="Smith C.H."/>
        </authorList>
    </citation>
    <scope>NUCLEOTIDE SEQUENCE</scope>
    <source>
        <strain evidence="7">CHS0354</strain>
        <tissue evidence="7">Mantle</tissue>
    </source>
</reference>
<keyword evidence="8" id="KW-1185">Reference proteome</keyword>
<gene>
    <name evidence="7" type="ORF">CHS0354_003219</name>
</gene>
<feature type="transmembrane region" description="Helical" evidence="5">
    <location>
        <begin position="735"/>
        <end position="757"/>
    </location>
</feature>
<keyword evidence="4 5" id="KW-0472">Membrane</keyword>
<dbReference type="Pfam" id="PF03547">
    <property type="entry name" value="Mem_trans"/>
    <property type="match status" value="1"/>
</dbReference>
<comment type="subcellular location">
    <subcellularLocation>
        <location evidence="1">Membrane</location>
        <topology evidence="1">Multi-pass membrane protein</topology>
    </subcellularLocation>
</comment>
<feature type="transmembrane region" description="Helical" evidence="5">
    <location>
        <begin position="455"/>
        <end position="476"/>
    </location>
</feature>
<evidence type="ECO:0000256" key="3">
    <source>
        <dbReference type="ARBA" id="ARBA00022989"/>
    </source>
</evidence>
<organism evidence="7 8">
    <name type="scientific">Potamilus streckersoni</name>
    <dbReference type="NCBI Taxonomy" id="2493646"/>
    <lineage>
        <taxon>Eukaryota</taxon>
        <taxon>Metazoa</taxon>
        <taxon>Spiralia</taxon>
        <taxon>Lophotrochozoa</taxon>
        <taxon>Mollusca</taxon>
        <taxon>Bivalvia</taxon>
        <taxon>Autobranchia</taxon>
        <taxon>Heteroconchia</taxon>
        <taxon>Palaeoheterodonta</taxon>
        <taxon>Unionida</taxon>
        <taxon>Unionoidea</taxon>
        <taxon>Unionidae</taxon>
        <taxon>Ambleminae</taxon>
        <taxon>Lampsilini</taxon>
        <taxon>Potamilus</taxon>
    </lineage>
</organism>
<dbReference type="InterPro" id="IPR004776">
    <property type="entry name" value="Mem_transp_PIN-like"/>
</dbReference>
<evidence type="ECO:0000313" key="7">
    <source>
        <dbReference type="EMBL" id="KAK3592779.1"/>
    </source>
</evidence>
<dbReference type="Gene3D" id="1.10.10.10">
    <property type="entry name" value="Winged helix-like DNA-binding domain superfamily/Winged helix DNA-binding domain"/>
    <property type="match status" value="1"/>
</dbReference>
<reference evidence="7" key="1">
    <citation type="journal article" date="2021" name="Genome Biol. Evol.">
        <title>A High-Quality Reference Genome for a Parasitic Bivalve with Doubly Uniparental Inheritance (Bivalvia: Unionida).</title>
        <authorList>
            <person name="Smith C.H."/>
        </authorList>
    </citation>
    <scope>NUCLEOTIDE SEQUENCE</scope>
    <source>
        <strain evidence="7">CHS0354</strain>
    </source>
</reference>
<name>A0AAE0SIW9_9BIVA</name>
<dbReference type="GO" id="GO:0016020">
    <property type="term" value="C:membrane"/>
    <property type="evidence" value="ECO:0007669"/>
    <property type="project" value="UniProtKB-SubCell"/>
</dbReference>
<feature type="transmembrane region" description="Helical" evidence="5">
    <location>
        <begin position="496"/>
        <end position="515"/>
    </location>
</feature>
<dbReference type="Pfam" id="PF00610">
    <property type="entry name" value="DEP"/>
    <property type="match status" value="1"/>
</dbReference>
<dbReference type="InterPro" id="IPR036390">
    <property type="entry name" value="WH_DNA-bd_sf"/>
</dbReference>
<dbReference type="SUPFAM" id="SSF46785">
    <property type="entry name" value="Winged helix' DNA-binding domain"/>
    <property type="match status" value="1"/>
</dbReference>
<keyword evidence="2 5" id="KW-0812">Transmembrane</keyword>
<dbReference type="AlphaFoldDB" id="A0AAE0SIW9"/>
<feature type="transmembrane region" description="Helical" evidence="5">
    <location>
        <begin position="692"/>
        <end position="715"/>
    </location>
</feature>
<dbReference type="InterPro" id="IPR051832">
    <property type="entry name" value="mTOR-Rac_regulators"/>
</dbReference>
<dbReference type="InterPro" id="IPR036388">
    <property type="entry name" value="WH-like_DNA-bd_sf"/>
</dbReference>
<comment type="caution">
    <text evidence="7">The sequence shown here is derived from an EMBL/GenBank/DDBJ whole genome shotgun (WGS) entry which is preliminary data.</text>
</comment>
<evidence type="ECO:0000256" key="4">
    <source>
        <dbReference type="ARBA" id="ARBA00023136"/>
    </source>
</evidence>
<feature type="transmembrane region" description="Helical" evidence="5">
    <location>
        <begin position="244"/>
        <end position="264"/>
    </location>
</feature>
<feature type="transmembrane region" description="Helical" evidence="5">
    <location>
        <begin position="73"/>
        <end position="96"/>
    </location>
</feature>
<protein>
    <recommendedName>
        <fullName evidence="6">DEP domain-containing protein</fullName>
    </recommendedName>
</protein>
<keyword evidence="3 5" id="KW-1133">Transmembrane helix</keyword>
<feature type="transmembrane region" description="Helical" evidence="5">
    <location>
        <begin position="313"/>
        <end position="333"/>
    </location>
</feature>
<dbReference type="PANTHER" id="PTHR22829:SF5">
    <property type="entry name" value="INTEGRAL MEMBRANE PROTEIN GPR155"/>
    <property type="match status" value="1"/>
</dbReference>
<dbReference type="GO" id="GO:0055085">
    <property type="term" value="P:transmembrane transport"/>
    <property type="evidence" value="ECO:0007669"/>
    <property type="project" value="InterPro"/>
</dbReference>
<feature type="transmembrane region" description="Helical" evidence="5">
    <location>
        <begin position="415"/>
        <end position="443"/>
    </location>
</feature>
<dbReference type="Gene3D" id="1.20.1070.10">
    <property type="entry name" value="Rhodopsin 7-helix transmembrane proteins"/>
    <property type="match status" value="1"/>
</dbReference>
<dbReference type="SMART" id="SM00049">
    <property type="entry name" value="DEP"/>
    <property type="match status" value="1"/>
</dbReference>
<evidence type="ECO:0000313" key="8">
    <source>
        <dbReference type="Proteomes" id="UP001195483"/>
    </source>
</evidence>
<sequence>MNGTDHSGNVSIDNLYPAIIQCFAVILAGYIAGRAGLITSVQGKGIGTFVSKFCLPALLFKNMCELNFSQVNWLFLCSIAISKSFIFAVVAIITLLTKRPLNLGVAGLYAIFATQSNDFAIGYPIIQSLYENSHPDYLSYIYLVAPISLVLLNPIGFTMMEISRRKSGTAASSRKIMVVLHIIKDVLFNPIVFMTVIGIVGNFLFKRHVPYILNDILDVLGNAFSATALFYLGISLVGRVQGTIGLGLVVPMLLIAAKCLMLPLVTWQVVGMLEDSNSNNSRSLSMYGFLYGTFPTAPSVFLYASQFSIATDVIATGMVACTFLSAPLMFVSAKMMTVVVNNEMDYKNMLQTTSFDVSIIGLVCGAWVLGLMVLSRKYRRIPHLFLVCLVISQMFGCVGMIIYNGMDTNRTWQHYIQFVVLLSGIFSSRCWTAMISLALYWLNCRSLCFVLRMKFWLFLIGFGLPLFGTGLLLLIGTHHMNNEVDPAFHYGKDQTVMSLIVMLLCSCTNITCLVLRQRNSHQLHRLNGSTKLASDSSDRERLIKPSECHQPCQNSAANLLDDIDEDRAGDVGKYRSSENCVSCKSHAIKETNIEDIIPFPEKDKSKESTTCVPIPSTSSCSSSNSDLYDSVDERTCLTNSCSAEQRQQCAGLIRSYNATVNTAIQVDMETSMQDEVSLKPPLLTDEYQSNRFVILLLCMQLSMFIGIFLCTWRLFNLETSGIYMEIEFLDSVFNYGQAVITFAVFGFDTRLMIIPFIKKWRKCMYGAEVVHVPRRAELKDDSAVLCEQFVTYHKNNCAKAIVRDMNYRYRTYEGVFTGTDLCGWLLRVGLARDRGEAVSYGKTLLIGQVICHVTKEHNFHDMPYFYRFMSEEETL</sequence>
<dbReference type="GO" id="GO:0030514">
    <property type="term" value="P:negative regulation of BMP signaling pathway"/>
    <property type="evidence" value="ECO:0007669"/>
    <property type="project" value="TreeGrafter"/>
</dbReference>
<dbReference type="EMBL" id="JAEAOA010000264">
    <property type="protein sequence ID" value="KAK3592779.1"/>
    <property type="molecule type" value="Genomic_DNA"/>
</dbReference>
<feature type="transmembrane region" description="Helical" evidence="5">
    <location>
        <begin position="381"/>
        <end position="403"/>
    </location>
</feature>
<dbReference type="PANTHER" id="PTHR22829">
    <property type="entry name" value="DEP DOMAIN PROTEIN"/>
    <property type="match status" value="1"/>
</dbReference>
<dbReference type="Proteomes" id="UP001195483">
    <property type="component" value="Unassembled WGS sequence"/>
</dbReference>
<evidence type="ECO:0000256" key="2">
    <source>
        <dbReference type="ARBA" id="ARBA00022692"/>
    </source>
</evidence>
<evidence type="ECO:0000259" key="6">
    <source>
        <dbReference type="PROSITE" id="PS50186"/>
    </source>
</evidence>
<accession>A0AAE0SIW9</accession>
<feature type="transmembrane region" description="Helical" evidence="5">
    <location>
        <begin position="284"/>
        <end position="304"/>
    </location>
</feature>
<feature type="transmembrane region" description="Helical" evidence="5">
    <location>
        <begin position="211"/>
        <end position="232"/>
    </location>
</feature>
<reference evidence="7" key="3">
    <citation type="submission" date="2023-05" db="EMBL/GenBank/DDBJ databases">
        <authorList>
            <person name="Smith C.H."/>
        </authorList>
    </citation>
    <scope>NUCLEOTIDE SEQUENCE</scope>
    <source>
        <strain evidence="7">CHS0354</strain>
        <tissue evidence="7">Mantle</tissue>
    </source>
</reference>
<dbReference type="PROSITE" id="PS50186">
    <property type="entry name" value="DEP"/>
    <property type="match status" value="1"/>
</dbReference>
<feature type="transmembrane region" description="Helical" evidence="5">
    <location>
        <begin position="353"/>
        <end position="374"/>
    </location>
</feature>
<dbReference type="InterPro" id="IPR000591">
    <property type="entry name" value="DEP_dom"/>
</dbReference>
<feature type="transmembrane region" description="Helical" evidence="5">
    <location>
        <begin position="15"/>
        <end position="33"/>
    </location>
</feature>
<proteinExistence type="predicted"/>
<feature type="domain" description="DEP" evidence="6">
    <location>
        <begin position="811"/>
        <end position="870"/>
    </location>
</feature>
<feature type="transmembrane region" description="Helical" evidence="5">
    <location>
        <begin position="137"/>
        <end position="157"/>
    </location>
</feature>